<proteinExistence type="predicted"/>
<evidence type="ECO:0000313" key="1">
    <source>
        <dbReference type="EMBL" id="RPB00326.1"/>
    </source>
</evidence>
<dbReference type="AlphaFoldDB" id="A0A3N4JPU6"/>
<keyword evidence="2" id="KW-1185">Reference proteome</keyword>
<dbReference type="Proteomes" id="UP000276215">
    <property type="component" value="Unassembled WGS sequence"/>
</dbReference>
<dbReference type="EMBL" id="ML120381">
    <property type="protein sequence ID" value="RPB00326.1"/>
    <property type="molecule type" value="Genomic_DNA"/>
</dbReference>
<gene>
    <name evidence="1" type="ORF">L873DRAFT_825121</name>
</gene>
<accession>A0A3N4JPU6</accession>
<reference evidence="1 2" key="1">
    <citation type="journal article" date="2018" name="Nat. Ecol. Evol.">
        <title>Pezizomycetes genomes reveal the molecular basis of ectomycorrhizal truffle lifestyle.</title>
        <authorList>
            <person name="Murat C."/>
            <person name="Payen T."/>
            <person name="Noel B."/>
            <person name="Kuo A."/>
            <person name="Morin E."/>
            <person name="Chen J."/>
            <person name="Kohler A."/>
            <person name="Krizsan K."/>
            <person name="Balestrini R."/>
            <person name="Da Silva C."/>
            <person name="Montanini B."/>
            <person name="Hainaut M."/>
            <person name="Levati E."/>
            <person name="Barry K.W."/>
            <person name="Belfiori B."/>
            <person name="Cichocki N."/>
            <person name="Clum A."/>
            <person name="Dockter R.B."/>
            <person name="Fauchery L."/>
            <person name="Guy J."/>
            <person name="Iotti M."/>
            <person name="Le Tacon F."/>
            <person name="Lindquist E.A."/>
            <person name="Lipzen A."/>
            <person name="Malagnac F."/>
            <person name="Mello A."/>
            <person name="Molinier V."/>
            <person name="Miyauchi S."/>
            <person name="Poulain J."/>
            <person name="Riccioni C."/>
            <person name="Rubini A."/>
            <person name="Sitrit Y."/>
            <person name="Splivallo R."/>
            <person name="Traeger S."/>
            <person name="Wang M."/>
            <person name="Zifcakova L."/>
            <person name="Wipf D."/>
            <person name="Zambonelli A."/>
            <person name="Paolocci F."/>
            <person name="Nowrousian M."/>
            <person name="Ottonello S."/>
            <person name="Baldrian P."/>
            <person name="Spatafora J.W."/>
            <person name="Henrissat B."/>
            <person name="Nagy L.G."/>
            <person name="Aury J.M."/>
            <person name="Wincker P."/>
            <person name="Grigoriev I.V."/>
            <person name="Bonfante P."/>
            <person name="Martin F.M."/>
        </authorList>
    </citation>
    <scope>NUCLEOTIDE SEQUENCE [LARGE SCALE GENOMIC DNA]</scope>
    <source>
        <strain evidence="1 2">120613-1</strain>
    </source>
</reference>
<evidence type="ECO:0000313" key="2">
    <source>
        <dbReference type="Proteomes" id="UP000276215"/>
    </source>
</evidence>
<name>A0A3N4JPU6_9PEZI</name>
<organism evidence="1 2">
    <name type="scientific">Choiromyces venosus 120613-1</name>
    <dbReference type="NCBI Taxonomy" id="1336337"/>
    <lineage>
        <taxon>Eukaryota</taxon>
        <taxon>Fungi</taxon>
        <taxon>Dikarya</taxon>
        <taxon>Ascomycota</taxon>
        <taxon>Pezizomycotina</taxon>
        <taxon>Pezizomycetes</taxon>
        <taxon>Pezizales</taxon>
        <taxon>Tuberaceae</taxon>
        <taxon>Choiromyces</taxon>
    </lineage>
</organism>
<protein>
    <submittedName>
        <fullName evidence="1">Uncharacterized protein</fullName>
    </submittedName>
</protein>
<sequence length="116" mass="13697">MTNVHPFPQHFITWQKKITLENFSRNSERQKQEIGKTFPLSKAFHQYHYHVAECSSTIPLILSYTITFVHCVTSSIFQYQHQRPSFCVLEPLTSMQKHGTCKLRLRVINVFANVYH</sequence>